<evidence type="ECO:0000313" key="1">
    <source>
        <dbReference type="EMBL" id="OAT32519.1"/>
    </source>
</evidence>
<dbReference type="EMBL" id="LXEN01000057">
    <property type="protein sequence ID" value="OAT32519.1"/>
    <property type="molecule type" value="Genomic_DNA"/>
</dbReference>
<dbReference type="Proteomes" id="UP000094023">
    <property type="component" value="Unassembled WGS sequence"/>
</dbReference>
<proteinExistence type="predicted"/>
<gene>
    <name evidence="1" type="ORF">M983_1317</name>
</gene>
<keyword evidence="2" id="KW-1185">Reference proteome</keyword>
<name>A0A198G6Z1_9GAMM</name>
<evidence type="ECO:0000313" key="2">
    <source>
        <dbReference type="Proteomes" id="UP000094023"/>
    </source>
</evidence>
<comment type="caution">
    <text evidence="1">The sequence shown here is derived from an EMBL/GenBank/DDBJ whole genome shotgun (WGS) entry which is preliminary data.</text>
</comment>
<organism evidence="1 2">
    <name type="scientific">Proteus myxofaciens ATCC 19692</name>
    <dbReference type="NCBI Taxonomy" id="1354337"/>
    <lineage>
        <taxon>Bacteria</taxon>
        <taxon>Pseudomonadati</taxon>
        <taxon>Pseudomonadota</taxon>
        <taxon>Gammaproteobacteria</taxon>
        <taxon>Enterobacterales</taxon>
        <taxon>Morganellaceae</taxon>
        <taxon>Proteus</taxon>
    </lineage>
</organism>
<protein>
    <submittedName>
        <fullName evidence="1">Uncharacterized protein</fullName>
    </submittedName>
</protein>
<reference evidence="1 2" key="1">
    <citation type="submission" date="2016-04" db="EMBL/GenBank/DDBJ databases">
        <title>ATOL: Assembling a taxonomically balanced genome-scale reconstruction of the evolutionary history of the Enterobacteriaceae.</title>
        <authorList>
            <person name="Plunkett G.III."/>
            <person name="Neeno-Eckwall E.C."/>
            <person name="Glasner J.D."/>
            <person name="Perna N.T."/>
        </authorList>
    </citation>
    <scope>NUCLEOTIDE SEQUENCE [LARGE SCALE GENOMIC DNA]</scope>
    <source>
        <strain evidence="1 2">ATCC 19692</strain>
    </source>
</reference>
<sequence>MIVSAAVGSALSIGIGATGAVTSGKGLTKKIVNETNKTNNTILAGQAITAAAEPIGRVAEQSIQSQNTVVEGEMKVLDARAGATSQVISNNNNIQHEMMEMVTTLIKALESIIRANQETASNTASNLRG</sequence>
<accession>A0A198G6Z1</accession>
<dbReference type="AlphaFoldDB" id="A0A198G6Z1"/>